<dbReference type="Pfam" id="PF09148">
    <property type="entry name" value="DUF1934"/>
    <property type="match status" value="1"/>
</dbReference>
<comment type="caution">
    <text evidence="1">The sequence shown here is derived from an EMBL/GenBank/DDBJ whole genome shotgun (WGS) entry which is preliminary data.</text>
</comment>
<evidence type="ECO:0000313" key="2">
    <source>
        <dbReference type="Proteomes" id="UP000295504"/>
    </source>
</evidence>
<dbReference type="Proteomes" id="UP000295504">
    <property type="component" value="Unassembled WGS sequence"/>
</dbReference>
<dbReference type="Gene3D" id="2.40.128.20">
    <property type="match status" value="1"/>
</dbReference>
<evidence type="ECO:0000313" key="1">
    <source>
        <dbReference type="EMBL" id="TCQ02374.1"/>
    </source>
</evidence>
<dbReference type="OrthoDB" id="1680906at2"/>
<proteinExistence type="predicted"/>
<dbReference type="AlphaFoldDB" id="A0A4V2T3R2"/>
<organism evidence="1 2">
    <name type="scientific">Serpentinicella alkaliphila</name>
    <dbReference type="NCBI Taxonomy" id="1734049"/>
    <lineage>
        <taxon>Bacteria</taxon>
        <taxon>Bacillati</taxon>
        <taxon>Bacillota</taxon>
        <taxon>Clostridia</taxon>
        <taxon>Peptostreptococcales</taxon>
        <taxon>Natronincolaceae</taxon>
        <taxon>Serpentinicella</taxon>
    </lineage>
</organism>
<dbReference type="EMBL" id="SLYC01000016">
    <property type="protein sequence ID" value="TCQ02374.1"/>
    <property type="molecule type" value="Genomic_DNA"/>
</dbReference>
<keyword evidence="2" id="KW-1185">Reference proteome</keyword>
<accession>A0A4V2T3R2</accession>
<dbReference type="InterPro" id="IPR015231">
    <property type="entry name" value="DUF1934"/>
</dbReference>
<gene>
    <name evidence="1" type="ORF">EDD79_101620</name>
</gene>
<dbReference type="InterPro" id="IPR012674">
    <property type="entry name" value="Calycin"/>
</dbReference>
<dbReference type="RefSeq" id="WP_132848431.1">
    <property type="nucleotide sequence ID" value="NZ_CP058648.1"/>
</dbReference>
<reference evidence="1 2" key="1">
    <citation type="submission" date="2019-03" db="EMBL/GenBank/DDBJ databases">
        <title>Genomic Encyclopedia of Type Strains, Phase IV (KMG-IV): sequencing the most valuable type-strain genomes for metagenomic binning, comparative biology and taxonomic classification.</title>
        <authorList>
            <person name="Goeker M."/>
        </authorList>
    </citation>
    <scope>NUCLEOTIDE SEQUENCE [LARGE SCALE GENOMIC DNA]</scope>
    <source>
        <strain evidence="1 2">DSM 100013</strain>
    </source>
</reference>
<protein>
    <submittedName>
        <fullName evidence="1">Uncharacterized beta-barrel protein YwiB (DUF1934 family)</fullName>
    </submittedName>
</protein>
<dbReference type="SUPFAM" id="SSF50814">
    <property type="entry name" value="Lipocalins"/>
    <property type="match status" value="1"/>
</dbReference>
<sequence length="141" mass="16305">MKETKVIRVIGKQKNVDGEQSEIELTTEGVLYEKNNHIYIVYEETELSGMEGTTTTLKIESNKRVSINRFGTTKNQLIFEEGESYKTVYNTMYGNFPMEVFTNYLSVNLDEQNKGVIEIRYDLNVADSMEPLINKLKIELM</sequence>
<name>A0A4V2T3R2_9FIRM</name>